<accession>A0A5P3AFK6</accession>
<protein>
    <submittedName>
        <fullName evidence="2">Uncharacterized protein</fullName>
    </submittedName>
</protein>
<dbReference type="EMBL" id="CP031598">
    <property type="protein sequence ID" value="QEW28142.1"/>
    <property type="molecule type" value="Genomic_DNA"/>
</dbReference>
<dbReference type="AlphaFoldDB" id="A0A5P3AFK6"/>
<evidence type="ECO:0000313" key="2">
    <source>
        <dbReference type="EMBL" id="QEW28142.1"/>
    </source>
</evidence>
<dbReference type="OrthoDB" id="7742414at2"/>
<proteinExistence type="predicted"/>
<name>A0A5P3AFK6_9RHOB</name>
<evidence type="ECO:0000313" key="3">
    <source>
        <dbReference type="Proteomes" id="UP000325785"/>
    </source>
</evidence>
<keyword evidence="1" id="KW-0732">Signal</keyword>
<dbReference type="RefSeq" id="WP_057818105.1">
    <property type="nucleotide sequence ID" value="NZ_CAXRJZ010000048.1"/>
</dbReference>
<dbReference type="Proteomes" id="UP000325785">
    <property type="component" value="Chromosome"/>
</dbReference>
<feature type="chain" id="PRO_5024812921" evidence="1">
    <location>
        <begin position="22"/>
        <end position="188"/>
    </location>
</feature>
<gene>
    <name evidence="2" type="ORF">RIdsm_03967</name>
</gene>
<reference evidence="2 3" key="1">
    <citation type="submission" date="2018-08" db="EMBL/GenBank/DDBJ databases">
        <title>Genetic Globetrotter - A new plasmid hitch-hiking vast phylogenetic and geographic distances.</title>
        <authorList>
            <person name="Vollmers J."/>
            <person name="Petersen J."/>
        </authorList>
    </citation>
    <scope>NUCLEOTIDE SEQUENCE [LARGE SCALE GENOMIC DNA]</scope>
    <source>
        <strain evidence="2 3">DSM 26383</strain>
    </source>
</reference>
<dbReference type="KEGG" id="rid:RIdsm_03967"/>
<feature type="signal peptide" evidence="1">
    <location>
        <begin position="1"/>
        <end position="21"/>
    </location>
</feature>
<sequence length="188" mass="19930" precursor="true">MRPLRLIVPLALALTCSAAAAGSTVKLGPSPVLGGGEYSTGGGVTVAVELRNWAGKTGLCGVWAESERLTAYVRHKGNVVLRKGSIALGNEVLTHNLNFLEQVAPSQSYAGAPAGCVRLSRDWRAGDANRRLEVRIPRQELHFDRNGTKGGGLRVTFRDKGNPNPALTSGSLIPKKWTSFGSLSGKIE</sequence>
<organism evidence="2 3">
    <name type="scientific">Roseovarius indicus</name>
    <dbReference type="NCBI Taxonomy" id="540747"/>
    <lineage>
        <taxon>Bacteria</taxon>
        <taxon>Pseudomonadati</taxon>
        <taxon>Pseudomonadota</taxon>
        <taxon>Alphaproteobacteria</taxon>
        <taxon>Rhodobacterales</taxon>
        <taxon>Roseobacteraceae</taxon>
        <taxon>Roseovarius</taxon>
    </lineage>
</organism>
<evidence type="ECO:0000256" key="1">
    <source>
        <dbReference type="SAM" id="SignalP"/>
    </source>
</evidence>